<comment type="caution">
    <text evidence="6">The sequence shown here is derived from an EMBL/GenBank/DDBJ whole genome shotgun (WGS) entry which is preliminary data.</text>
</comment>
<dbReference type="InterPro" id="IPR000595">
    <property type="entry name" value="cNMP-bd_dom"/>
</dbReference>
<evidence type="ECO:0000256" key="3">
    <source>
        <dbReference type="ARBA" id="ARBA00023163"/>
    </source>
</evidence>
<name>A0A1V9EGE0_9BACT</name>
<dbReference type="InterPro" id="IPR036390">
    <property type="entry name" value="WH_DNA-bd_sf"/>
</dbReference>
<keyword evidence="3" id="KW-0804">Transcription</keyword>
<evidence type="ECO:0000256" key="1">
    <source>
        <dbReference type="ARBA" id="ARBA00023015"/>
    </source>
</evidence>
<dbReference type="CDD" id="cd00038">
    <property type="entry name" value="CAP_ED"/>
    <property type="match status" value="1"/>
</dbReference>
<dbReference type="PANTHER" id="PTHR24567">
    <property type="entry name" value="CRP FAMILY TRANSCRIPTIONAL REGULATORY PROTEIN"/>
    <property type="match status" value="1"/>
</dbReference>
<dbReference type="PROSITE" id="PS51063">
    <property type="entry name" value="HTH_CRP_2"/>
    <property type="match status" value="1"/>
</dbReference>
<sequence length="213" mass="24374">MDNYQSAIVSQCLSDLGNELLQEIITHGVIKSFDTDEFVIKQGQLIKHLPIVLEGILKVFSDEDNYQFLLYYIHPGATCIFSFAHFFGEKKLAFSGTAEMASSVLLIPVQKAREWMIKYPVFSAMILKEYEKHYYDLLETTKQLLCYNLEERILQYLQTKAAITGDTLLAISHRTIASDLATSREAISRVMRKLEKDNKIQQSGRKIQLLAGR</sequence>
<protein>
    <recommendedName>
        <fullName evidence="8">Crp/Fnr family transcriptional regulator</fullName>
    </recommendedName>
</protein>
<dbReference type="PANTHER" id="PTHR24567:SF26">
    <property type="entry name" value="REGULATORY PROTEIN YEIL"/>
    <property type="match status" value="1"/>
</dbReference>
<dbReference type="EMBL" id="LVXG01000032">
    <property type="protein sequence ID" value="OQP45121.1"/>
    <property type="molecule type" value="Genomic_DNA"/>
</dbReference>
<dbReference type="Gene3D" id="2.60.120.10">
    <property type="entry name" value="Jelly Rolls"/>
    <property type="match status" value="1"/>
</dbReference>
<dbReference type="SUPFAM" id="SSF46785">
    <property type="entry name" value="Winged helix' DNA-binding domain"/>
    <property type="match status" value="1"/>
</dbReference>
<dbReference type="GO" id="GO:0005829">
    <property type="term" value="C:cytosol"/>
    <property type="evidence" value="ECO:0007669"/>
    <property type="project" value="TreeGrafter"/>
</dbReference>
<dbReference type="Pfam" id="PF00027">
    <property type="entry name" value="cNMP_binding"/>
    <property type="match status" value="1"/>
</dbReference>
<dbReference type="OrthoDB" id="9776746at2"/>
<evidence type="ECO:0000313" key="6">
    <source>
        <dbReference type="EMBL" id="OQP45121.1"/>
    </source>
</evidence>
<dbReference type="SUPFAM" id="SSF51206">
    <property type="entry name" value="cAMP-binding domain-like"/>
    <property type="match status" value="1"/>
</dbReference>
<dbReference type="PROSITE" id="PS50042">
    <property type="entry name" value="CNMP_BINDING_3"/>
    <property type="match status" value="1"/>
</dbReference>
<dbReference type="STRING" id="354355.SAMN05660816_06814"/>
<dbReference type="GO" id="GO:0003677">
    <property type="term" value="F:DNA binding"/>
    <property type="evidence" value="ECO:0007669"/>
    <property type="project" value="UniProtKB-KW"/>
</dbReference>
<dbReference type="InterPro" id="IPR012318">
    <property type="entry name" value="HTH_CRP"/>
</dbReference>
<keyword evidence="7" id="KW-1185">Reference proteome</keyword>
<reference evidence="7" key="1">
    <citation type="submission" date="2016-04" db="EMBL/GenBank/DDBJ databases">
        <authorList>
            <person name="Chen L."/>
            <person name="Zhuang W."/>
            <person name="Wang G."/>
        </authorList>
    </citation>
    <scope>NUCLEOTIDE SEQUENCE [LARGE SCALE GENOMIC DNA]</scope>
    <source>
        <strain evidence="7">17621</strain>
    </source>
</reference>
<organism evidence="6 7">
    <name type="scientific">Niastella yeongjuensis</name>
    <dbReference type="NCBI Taxonomy" id="354355"/>
    <lineage>
        <taxon>Bacteria</taxon>
        <taxon>Pseudomonadati</taxon>
        <taxon>Bacteroidota</taxon>
        <taxon>Chitinophagia</taxon>
        <taxon>Chitinophagales</taxon>
        <taxon>Chitinophagaceae</taxon>
        <taxon>Niastella</taxon>
    </lineage>
</organism>
<evidence type="ECO:0000259" key="4">
    <source>
        <dbReference type="PROSITE" id="PS50042"/>
    </source>
</evidence>
<feature type="domain" description="HTH crp-type" evidence="5">
    <location>
        <begin position="147"/>
        <end position="213"/>
    </location>
</feature>
<dbReference type="InterPro" id="IPR050397">
    <property type="entry name" value="Env_Response_Regulators"/>
</dbReference>
<evidence type="ECO:0008006" key="8">
    <source>
        <dbReference type="Google" id="ProtNLM"/>
    </source>
</evidence>
<keyword evidence="1" id="KW-0805">Transcription regulation</keyword>
<accession>A0A1V9EGE0</accession>
<dbReference type="Pfam" id="PF13545">
    <property type="entry name" value="HTH_Crp_2"/>
    <property type="match status" value="1"/>
</dbReference>
<evidence type="ECO:0000259" key="5">
    <source>
        <dbReference type="PROSITE" id="PS51063"/>
    </source>
</evidence>
<dbReference type="SMART" id="SM00419">
    <property type="entry name" value="HTH_CRP"/>
    <property type="match status" value="1"/>
</dbReference>
<evidence type="ECO:0000256" key="2">
    <source>
        <dbReference type="ARBA" id="ARBA00023125"/>
    </source>
</evidence>
<dbReference type="InterPro" id="IPR036388">
    <property type="entry name" value="WH-like_DNA-bd_sf"/>
</dbReference>
<dbReference type="Gene3D" id="1.10.10.10">
    <property type="entry name" value="Winged helix-like DNA-binding domain superfamily/Winged helix DNA-binding domain"/>
    <property type="match status" value="1"/>
</dbReference>
<dbReference type="RefSeq" id="WP_081202382.1">
    <property type="nucleotide sequence ID" value="NZ_FOCZ01000025.1"/>
</dbReference>
<keyword evidence="2" id="KW-0238">DNA-binding</keyword>
<feature type="domain" description="Cyclic nucleotide-binding" evidence="4">
    <location>
        <begin position="12"/>
        <end position="143"/>
    </location>
</feature>
<evidence type="ECO:0000313" key="7">
    <source>
        <dbReference type="Proteomes" id="UP000192610"/>
    </source>
</evidence>
<dbReference type="Proteomes" id="UP000192610">
    <property type="component" value="Unassembled WGS sequence"/>
</dbReference>
<proteinExistence type="predicted"/>
<dbReference type="InterPro" id="IPR018490">
    <property type="entry name" value="cNMP-bd_dom_sf"/>
</dbReference>
<dbReference type="AlphaFoldDB" id="A0A1V9EGE0"/>
<dbReference type="GO" id="GO:0003700">
    <property type="term" value="F:DNA-binding transcription factor activity"/>
    <property type="evidence" value="ECO:0007669"/>
    <property type="project" value="TreeGrafter"/>
</dbReference>
<gene>
    <name evidence="6" type="ORF">A4H97_32805</name>
</gene>
<dbReference type="InterPro" id="IPR014710">
    <property type="entry name" value="RmlC-like_jellyroll"/>
</dbReference>